<evidence type="ECO:0000313" key="2">
    <source>
        <dbReference type="Proteomes" id="UP000652761"/>
    </source>
</evidence>
<evidence type="ECO:0000313" key="1">
    <source>
        <dbReference type="EMBL" id="MQM14240.1"/>
    </source>
</evidence>
<dbReference type="Proteomes" id="UP000652761">
    <property type="component" value="Unassembled WGS sequence"/>
</dbReference>
<dbReference type="AlphaFoldDB" id="A0A843X7T5"/>
<keyword evidence="2" id="KW-1185">Reference proteome</keyword>
<proteinExistence type="predicted"/>
<organism evidence="1 2">
    <name type="scientific">Colocasia esculenta</name>
    <name type="common">Wild taro</name>
    <name type="synonym">Arum esculentum</name>
    <dbReference type="NCBI Taxonomy" id="4460"/>
    <lineage>
        <taxon>Eukaryota</taxon>
        <taxon>Viridiplantae</taxon>
        <taxon>Streptophyta</taxon>
        <taxon>Embryophyta</taxon>
        <taxon>Tracheophyta</taxon>
        <taxon>Spermatophyta</taxon>
        <taxon>Magnoliopsida</taxon>
        <taxon>Liliopsida</taxon>
        <taxon>Araceae</taxon>
        <taxon>Aroideae</taxon>
        <taxon>Colocasieae</taxon>
        <taxon>Colocasia</taxon>
    </lineage>
</organism>
<reference evidence="1" key="1">
    <citation type="submission" date="2017-07" db="EMBL/GenBank/DDBJ databases">
        <title>Taro Niue Genome Assembly and Annotation.</title>
        <authorList>
            <person name="Atibalentja N."/>
            <person name="Keating K."/>
            <person name="Fields C.J."/>
        </authorList>
    </citation>
    <scope>NUCLEOTIDE SEQUENCE</scope>
    <source>
        <strain evidence="1">Niue_2</strain>
        <tissue evidence="1">Leaf</tissue>
    </source>
</reference>
<accession>A0A843X7T5</accession>
<protein>
    <submittedName>
        <fullName evidence="1">Uncharacterized protein</fullName>
    </submittedName>
</protein>
<dbReference type="EMBL" id="NMUH01006015">
    <property type="protein sequence ID" value="MQM14240.1"/>
    <property type="molecule type" value="Genomic_DNA"/>
</dbReference>
<comment type="caution">
    <text evidence="1">The sequence shown here is derived from an EMBL/GenBank/DDBJ whole genome shotgun (WGS) entry which is preliminary data.</text>
</comment>
<sequence>MLCVVKVSGALAPVSLEECVVHVVSMVFTWFVQCACDRAGQALFGQREELLGGISSDLACWDRFGVVSPRGRRTERGRRRVVIGLRVLRKGVEVDWCYVEVCGVNFHLLHVYTDIALIPTVTDRVVQTR</sequence>
<gene>
    <name evidence="1" type="ORF">Taro_047170</name>
</gene>
<name>A0A843X7T5_COLES</name>